<name>W9W5B4_9EURO</name>
<evidence type="ECO:0008006" key="5">
    <source>
        <dbReference type="Google" id="ProtNLM"/>
    </source>
</evidence>
<dbReference type="PRINTS" id="PR00081">
    <property type="entry name" value="GDHRDH"/>
</dbReference>
<dbReference type="PANTHER" id="PTHR24321">
    <property type="entry name" value="DEHYDROGENASES, SHORT CHAIN"/>
    <property type="match status" value="1"/>
</dbReference>
<evidence type="ECO:0000313" key="4">
    <source>
        <dbReference type="Proteomes" id="UP000019471"/>
    </source>
</evidence>
<dbReference type="Pfam" id="PF13561">
    <property type="entry name" value="adh_short_C2"/>
    <property type="match status" value="1"/>
</dbReference>
<dbReference type="AlphaFoldDB" id="W9W5B4"/>
<organism evidence="3 4">
    <name type="scientific">Cladophialophora psammophila CBS 110553</name>
    <dbReference type="NCBI Taxonomy" id="1182543"/>
    <lineage>
        <taxon>Eukaryota</taxon>
        <taxon>Fungi</taxon>
        <taxon>Dikarya</taxon>
        <taxon>Ascomycota</taxon>
        <taxon>Pezizomycotina</taxon>
        <taxon>Eurotiomycetes</taxon>
        <taxon>Chaetothyriomycetidae</taxon>
        <taxon>Chaetothyriales</taxon>
        <taxon>Herpotrichiellaceae</taxon>
        <taxon>Cladophialophora</taxon>
    </lineage>
</organism>
<dbReference type="GeneID" id="19196272"/>
<dbReference type="PANTHER" id="PTHR24321:SF8">
    <property type="entry name" value="ESTRADIOL 17-BETA-DEHYDROGENASE 8-RELATED"/>
    <property type="match status" value="1"/>
</dbReference>
<proteinExistence type="inferred from homology"/>
<evidence type="ECO:0000313" key="3">
    <source>
        <dbReference type="EMBL" id="EXJ63262.1"/>
    </source>
</evidence>
<evidence type="ECO:0000256" key="2">
    <source>
        <dbReference type="ARBA" id="ARBA00023002"/>
    </source>
</evidence>
<reference evidence="3 4" key="1">
    <citation type="submission" date="2013-03" db="EMBL/GenBank/DDBJ databases">
        <title>The Genome Sequence of Cladophialophora psammophila CBS 110553.</title>
        <authorList>
            <consortium name="The Broad Institute Genomics Platform"/>
            <person name="Cuomo C."/>
            <person name="de Hoog S."/>
            <person name="Gorbushina A."/>
            <person name="Walker B."/>
            <person name="Young S.K."/>
            <person name="Zeng Q."/>
            <person name="Gargeya S."/>
            <person name="Fitzgerald M."/>
            <person name="Haas B."/>
            <person name="Abouelleil A."/>
            <person name="Allen A.W."/>
            <person name="Alvarado L."/>
            <person name="Arachchi H.M."/>
            <person name="Berlin A.M."/>
            <person name="Chapman S.B."/>
            <person name="Gainer-Dewar J."/>
            <person name="Goldberg J."/>
            <person name="Griggs A."/>
            <person name="Gujja S."/>
            <person name="Hansen M."/>
            <person name="Howarth C."/>
            <person name="Imamovic A."/>
            <person name="Ireland A."/>
            <person name="Larimer J."/>
            <person name="McCowan C."/>
            <person name="Murphy C."/>
            <person name="Pearson M."/>
            <person name="Poon T.W."/>
            <person name="Priest M."/>
            <person name="Roberts A."/>
            <person name="Saif S."/>
            <person name="Shea T."/>
            <person name="Sisk P."/>
            <person name="Sykes S."/>
            <person name="Wortman J."/>
            <person name="Nusbaum C."/>
            <person name="Birren B."/>
        </authorList>
    </citation>
    <scope>NUCLEOTIDE SEQUENCE [LARGE SCALE GENOMIC DNA]</scope>
    <source>
        <strain evidence="3 4">CBS 110553</strain>
    </source>
</reference>
<dbReference type="CDD" id="cd05233">
    <property type="entry name" value="SDR_c"/>
    <property type="match status" value="1"/>
</dbReference>
<keyword evidence="4" id="KW-1185">Reference proteome</keyword>
<dbReference type="InterPro" id="IPR002347">
    <property type="entry name" value="SDR_fam"/>
</dbReference>
<gene>
    <name evidence="3" type="ORF">A1O5_11583</name>
</gene>
<dbReference type="STRING" id="1182543.W9W5B4"/>
<keyword evidence="2" id="KW-0560">Oxidoreductase</keyword>
<dbReference type="Gene3D" id="3.40.50.720">
    <property type="entry name" value="NAD(P)-binding Rossmann-like Domain"/>
    <property type="match status" value="1"/>
</dbReference>
<comment type="caution">
    <text evidence="3">The sequence shown here is derived from an EMBL/GenBank/DDBJ whole genome shotgun (WGS) entry which is preliminary data.</text>
</comment>
<comment type="similarity">
    <text evidence="1">Belongs to the short-chain dehydrogenases/reductases (SDR) family.</text>
</comment>
<dbReference type="OrthoDB" id="1669814at2759"/>
<dbReference type="PRINTS" id="PR00080">
    <property type="entry name" value="SDRFAMILY"/>
</dbReference>
<dbReference type="EMBL" id="AMGX01000027">
    <property type="protein sequence ID" value="EXJ63262.1"/>
    <property type="molecule type" value="Genomic_DNA"/>
</dbReference>
<sequence length="162" mass="17240">MWCTAQTGRKTLDEALSEITGSNQPPDGAKILTSAAHIGKSEEVDSWIDATLKHFGRLDGAANIAGVFGKSFSIGNLTELDDQEFDFITSVNLEGIFNCLRAQLRVMTKGASIVNASSSIGLEGHPKNSVYSLTKHAVIDLTKSAAGEFGGQGIFYMSDIVV</sequence>
<dbReference type="InterPro" id="IPR036291">
    <property type="entry name" value="NAD(P)-bd_dom_sf"/>
</dbReference>
<dbReference type="SUPFAM" id="SSF51735">
    <property type="entry name" value="NAD(P)-binding Rossmann-fold domains"/>
    <property type="match status" value="1"/>
</dbReference>
<evidence type="ECO:0000256" key="1">
    <source>
        <dbReference type="ARBA" id="ARBA00006484"/>
    </source>
</evidence>
<dbReference type="HOGENOM" id="CLU_010194_2_10_1"/>
<protein>
    <recommendedName>
        <fullName evidence="5">3-oxoacyl-[acyl-carrier protein] reductase</fullName>
    </recommendedName>
</protein>
<dbReference type="GO" id="GO:0016491">
    <property type="term" value="F:oxidoreductase activity"/>
    <property type="evidence" value="ECO:0007669"/>
    <property type="project" value="UniProtKB-KW"/>
</dbReference>
<dbReference type="RefSeq" id="XP_007750345.1">
    <property type="nucleotide sequence ID" value="XM_007752155.1"/>
</dbReference>
<accession>W9W5B4</accession>
<dbReference type="eggNOG" id="KOG0725">
    <property type="taxonomic scope" value="Eukaryota"/>
</dbReference>
<dbReference type="Proteomes" id="UP000019471">
    <property type="component" value="Unassembled WGS sequence"/>
</dbReference>